<dbReference type="AlphaFoldDB" id="A0A9Q9SL29"/>
<protein>
    <recommendedName>
        <fullName evidence="3">Bacteriocin-protection protein</fullName>
    </recommendedName>
</protein>
<organism evidence="1 2">
    <name type="scientific">Burkholderia arboris</name>
    <dbReference type="NCBI Taxonomy" id="488730"/>
    <lineage>
        <taxon>Bacteria</taxon>
        <taxon>Pseudomonadati</taxon>
        <taxon>Pseudomonadota</taxon>
        <taxon>Betaproteobacteria</taxon>
        <taxon>Burkholderiales</taxon>
        <taxon>Burkholderiaceae</taxon>
        <taxon>Burkholderia</taxon>
        <taxon>Burkholderia cepacia complex</taxon>
    </lineage>
</organism>
<dbReference type="Pfam" id="PF13376">
    <property type="entry name" value="OmdA"/>
    <property type="match status" value="1"/>
</dbReference>
<dbReference type="Proteomes" id="UP000494172">
    <property type="component" value="Unassembled WGS sequence"/>
</dbReference>
<comment type="caution">
    <text evidence="1">The sequence shown here is derived from an EMBL/GenBank/DDBJ whole genome shotgun (WGS) entry which is preliminary data.</text>
</comment>
<accession>A0A9Q9SL29</accession>
<evidence type="ECO:0008006" key="3">
    <source>
        <dbReference type="Google" id="ProtNLM"/>
    </source>
</evidence>
<sequence>MIRSFLSNRQWRRTTLPTRLADAEPDPADGPVTIERPVLDRATDVDARINAVRLRTPSPHMYATIQDSDMTECVLTLTGQTEWESWLEKHGSTSTGAWLRLAKKGAGQQTVTYQQALECALCHGWIDGRKKAESEQYWLQRFTPRTAKSIWSKLNKERAEALIATGRMRPPGMTEIEKARKDGRWQAAYTSAGNSIVPDDLQAALDANPGARKFFATLNSRNRYAILFRIQNAKKPETRARKIREFIDMLNRGETVHP</sequence>
<gene>
    <name evidence="1" type="ORF">BAR24066_04374</name>
</gene>
<proteinExistence type="predicted"/>
<evidence type="ECO:0000313" key="1">
    <source>
        <dbReference type="EMBL" id="VWB92078.1"/>
    </source>
</evidence>
<dbReference type="EMBL" id="CABVPX010000018">
    <property type="protein sequence ID" value="VWB92078.1"/>
    <property type="molecule type" value="Genomic_DNA"/>
</dbReference>
<name>A0A9Q9SL29_9BURK</name>
<reference evidence="1 2" key="1">
    <citation type="submission" date="2019-09" db="EMBL/GenBank/DDBJ databases">
        <authorList>
            <person name="Depoorter E."/>
        </authorList>
    </citation>
    <scope>NUCLEOTIDE SEQUENCE [LARGE SCALE GENOMIC DNA]</scope>
    <source>
        <strain evidence="1">LMG 24066</strain>
    </source>
</reference>
<evidence type="ECO:0000313" key="2">
    <source>
        <dbReference type="Proteomes" id="UP000494172"/>
    </source>
</evidence>